<protein>
    <submittedName>
        <fullName evidence="1">Uncharacterized protein</fullName>
    </submittedName>
</protein>
<name>A0ABV0VCL9_9TELE</name>
<keyword evidence="2" id="KW-1185">Reference proteome</keyword>
<evidence type="ECO:0000313" key="1">
    <source>
        <dbReference type="EMBL" id="MEQ2255034.1"/>
    </source>
</evidence>
<dbReference type="EMBL" id="JAHRIQ010104948">
    <property type="protein sequence ID" value="MEQ2255034.1"/>
    <property type="molecule type" value="Genomic_DNA"/>
</dbReference>
<gene>
    <name evidence="1" type="ORF">ILYODFUR_009659</name>
</gene>
<organism evidence="1 2">
    <name type="scientific">Ilyodon furcidens</name>
    <name type="common">goldbreast splitfin</name>
    <dbReference type="NCBI Taxonomy" id="33524"/>
    <lineage>
        <taxon>Eukaryota</taxon>
        <taxon>Metazoa</taxon>
        <taxon>Chordata</taxon>
        <taxon>Craniata</taxon>
        <taxon>Vertebrata</taxon>
        <taxon>Euteleostomi</taxon>
        <taxon>Actinopterygii</taxon>
        <taxon>Neopterygii</taxon>
        <taxon>Teleostei</taxon>
        <taxon>Neoteleostei</taxon>
        <taxon>Acanthomorphata</taxon>
        <taxon>Ovalentaria</taxon>
        <taxon>Atherinomorphae</taxon>
        <taxon>Cyprinodontiformes</taxon>
        <taxon>Goodeidae</taxon>
        <taxon>Ilyodon</taxon>
    </lineage>
</organism>
<evidence type="ECO:0000313" key="2">
    <source>
        <dbReference type="Proteomes" id="UP001482620"/>
    </source>
</evidence>
<sequence length="109" mass="12420">MAPIANINLKRCWRTESTSMHKDNLGFFLSTVWVGGRRLFGGCNELGFQAKGEAEGLQHNYQRIRGWRCGTLLKTQHAQEQRHAHNACKDVPISRLSQLLDFLGQIKVK</sequence>
<reference evidence="1 2" key="1">
    <citation type="submission" date="2021-06" db="EMBL/GenBank/DDBJ databases">
        <authorList>
            <person name="Palmer J.M."/>
        </authorList>
    </citation>
    <scope>NUCLEOTIDE SEQUENCE [LARGE SCALE GENOMIC DNA]</scope>
    <source>
        <strain evidence="2">if_2019</strain>
        <tissue evidence="1">Muscle</tissue>
    </source>
</reference>
<proteinExistence type="predicted"/>
<dbReference type="Proteomes" id="UP001482620">
    <property type="component" value="Unassembled WGS sequence"/>
</dbReference>
<accession>A0ABV0VCL9</accession>
<comment type="caution">
    <text evidence="1">The sequence shown here is derived from an EMBL/GenBank/DDBJ whole genome shotgun (WGS) entry which is preliminary data.</text>
</comment>